<evidence type="ECO:0000313" key="3">
    <source>
        <dbReference type="Proteomes" id="UP001174934"/>
    </source>
</evidence>
<feature type="non-terminal residue" evidence="2">
    <location>
        <position position="1"/>
    </location>
</feature>
<evidence type="ECO:0000313" key="2">
    <source>
        <dbReference type="EMBL" id="KAK0625166.1"/>
    </source>
</evidence>
<dbReference type="EMBL" id="JAULSR010000003">
    <property type="protein sequence ID" value="KAK0625166.1"/>
    <property type="molecule type" value="Genomic_DNA"/>
</dbReference>
<gene>
    <name evidence="2" type="ORF">B0T17DRAFT_456093</name>
</gene>
<dbReference type="Proteomes" id="UP001174934">
    <property type="component" value="Unassembled WGS sequence"/>
</dbReference>
<keyword evidence="3" id="KW-1185">Reference proteome</keyword>
<protein>
    <recommendedName>
        <fullName evidence="1">Heterokaryon incompatibility domain-containing protein</fullName>
    </recommendedName>
</protein>
<dbReference type="Pfam" id="PF06985">
    <property type="entry name" value="HET"/>
    <property type="match status" value="1"/>
</dbReference>
<sequence length="201" mass="23421">YATLSHCWGKRNAADQMIKTLSSNIDRRMVGIDWQELPQLFQDAIEVARALGCKYIWIDALCIIQDEDQDWITKRACETFQVVGLDDKNCKVSVRHSFDRAHHHLHGQSEHKRVEEPLLDRAWVFQERLLSRRTIHITTSEILWECRNCYLCECGMNISINPQIDRDVALAGIAQHIHEATGFTYLAGLWLEDLPRSLYWT</sequence>
<reference evidence="2" key="1">
    <citation type="submission" date="2023-06" db="EMBL/GenBank/DDBJ databases">
        <title>Genome-scale phylogeny and comparative genomics of the fungal order Sordariales.</title>
        <authorList>
            <consortium name="Lawrence Berkeley National Laboratory"/>
            <person name="Hensen N."/>
            <person name="Bonometti L."/>
            <person name="Westerberg I."/>
            <person name="Brannstrom I.O."/>
            <person name="Guillou S."/>
            <person name="Cros-Aarteil S."/>
            <person name="Calhoun S."/>
            <person name="Haridas S."/>
            <person name="Kuo A."/>
            <person name="Mondo S."/>
            <person name="Pangilinan J."/>
            <person name="Riley R."/>
            <person name="LaButti K."/>
            <person name="Andreopoulos B."/>
            <person name="Lipzen A."/>
            <person name="Chen C."/>
            <person name="Yanf M."/>
            <person name="Daum C."/>
            <person name="Ng V."/>
            <person name="Clum A."/>
            <person name="Steindorff A."/>
            <person name="Ohm R."/>
            <person name="Martin F."/>
            <person name="Silar P."/>
            <person name="Natvig D."/>
            <person name="Lalanne C."/>
            <person name="Gautier V."/>
            <person name="Ament-velasquez S.L."/>
            <person name="Kruys A."/>
            <person name="Hutchinson M.I."/>
            <person name="Powell A.J."/>
            <person name="Barry K."/>
            <person name="Miller A.N."/>
            <person name="Grigoriev I.V."/>
            <person name="Debuchy R."/>
            <person name="Gladieux P."/>
            <person name="Thoren M.H."/>
            <person name="Johannesson H."/>
        </authorList>
    </citation>
    <scope>NUCLEOTIDE SEQUENCE</scope>
    <source>
        <strain evidence="2">SMH3391-2</strain>
    </source>
</reference>
<feature type="domain" description="Heterokaryon incompatibility" evidence="1">
    <location>
        <begin position="1"/>
        <end position="73"/>
    </location>
</feature>
<name>A0AA39X0Z1_9PEZI</name>
<comment type="caution">
    <text evidence="2">The sequence shown here is derived from an EMBL/GenBank/DDBJ whole genome shotgun (WGS) entry which is preliminary data.</text>
</comment>
<proteinExistence type="predicted"/>
<dbReference type="AlphaFoldDB" id="A0AA39X0Z1"/>
<dbReference type="InterPro" id="IPR010730">
    <property type="entry name" value="HET"/>
</dbReference>
<accession>A0AA39X0Z1</accession>
<dbReference type="PANTHER" id="PTHR33112">
    <property type="entry name" value="DOMAIN PROTEIN, PUTATIVE-RELATED"/>
    <property type="match status" value="1"/>
</dbReference>
<feature type="non-terminal residue" evidence="2">
    <location>
        <position position="201"/>
    </location>
</feature>
<organism evidence="2 3">
    <name type="scientific">Bombardia bombarda</name>
    <dbReference type="NCBI Taxonomy" id="252184"/>
    <lineage>
        <taxon>Eukaryota</taxon>
        <taxon>Fungi</taxon>
        <taxon>Dikarya</taxon>
        <taxon>Ascomycota</taxon>
        <taxon>Pezizomycotina</taxon>
        <taxon>Sordariomycetes</taxon>
        <taxon>Sordariomycetidae</taxon>
        <taxon>Sordariales</taxon>
        <taxon>Lasiosphaeriaceae</taxon>
        <taxon>Bombardia</taxon>
    </lineage>
</organism>
<dbReference type="PANTHER" id="PTHR33112:SF13">
    <property type="entry name" value="HETEROKARYON INCOMPATIBILITY DOMAIN-CONTAINING PROTEIN"/>
    <property type="match status" value="1"/>
</dbReference>
<evidence type="ECO:0000259" key="1">
    <source>
        <dbReference type="Pfam" id="PF06985"/>
    </source>
</evidence>